<feature type="transmembrane region" description="Helical" evidence="1">
    <location>
        <begin position="12"/>
        <end position="30"/>
    </location>
</feature>
<evidence type="ECO:0000313" key="3">
    <source>
        <dbReference type="Proteomes" id="UP000675047"/>
    </source>
</evidence>
<keyword evidence="1" id="KW-1133">Transmembrane helix</keyword>
<feature type="transmembrane region" description="Helical" evidence="1">
    <location>
        <begin position="42"/>
        <end position="61"/>
    </location>
</feature>
<dbReference type="Pfam" id="PF14329">
    <property type="entry name" value="DUF4386"/>
    <property type="match status" value="1"/>
</dbReference>
<accession>A0A940XA84</accession>
<comment type="caution">
    <text evidence="2">The sequence shown here is derived from an EMBL/GenBank/DDBJ whole genome shotgun (WGS) entry which is preliminary data.</text>
</comment>
<keyword evidence="1" id="KW-0472">Membrane</keyword>
<protein>
    <submittedName>
        <fullName evidence="2">DUF4386 domain-containing protein</fullName>
    </submittedName>
</protein>
<gene>
    <name evidence="2" type="ORF">J3495_10935</name>
</gene>
<keyword evidence="3" id="KW-1185">Reference proteome</keyword>
<proteinExistence type="predicted"/>
<dbReference type="RefSeq" id="WP_210666597.1">
    <property type="nucleotide sequence ID" value="NZ_JAGFBV010000016.1"/>
</dbReference>
<dbReference type="EMBL" id="JAGFBV010000016">
    <property type="protein sequence ID" value="MBP4138602.1"/>
    <property type="molecule type" value="Genomic_DNA"/>
</dbReference>
<name>A0A940XA84_9FLAO</name>
<keyword evidence="1" id="KW-0812">Transmembrane</keyword>
<dbReference type="InterPro" id="IPR025495">
    <property type="entry name" value="DUF4386"/>
</dbReference>
<dbReference type="Proteomes" id="UP000675047">
    <property type="component" value="Unassembled WGS sequence"/>
</dbReference>
<feature type="transmembrane region" description="Helical" evidence="1">
    <location>
        <begin position="104"/>
        <end position="125"/>
    </location>
</feature>
<feature type="transmembrane region" description="Helical" evidence="1">
    <location>
        <begin position="132"/>
        <end position="152"/>
    </location>
</feature>
<feature type="transmembrane region" description="Helical" evidence="1">
    <location>
        <begin position="158"/>
        <end position="178"/>
    </location>
</feature>
<evidence type="ECO:0000313" key="2">
    <source>
        <dbReference type="EMBL" id="MBP4138602.1"/>
    </source>
</evidence>
<dbReference type="AlphaFoldDB" id="A0A940XA84"/>
<feature type="transmembrane region" description="Helical" evidence="1">
    <location>
        <begin position="73"/>
        <end position="92"/>
    </location>
</feature>
<sequence length="192" mass="21788">MANKLSIVEINNAKIIGLLFLLAFPAYGFGQYYFENENTKTIGALLLLINSVIVISIGFLLREAINQFRPSIAFVYLFTRIYEGILLASVVLNLLTEIRIFSGLVYFIAMLVLGLGSIPMCLTLFKYRITPSWLAIWGIVGYALLAFGFLMELMNLEWSMYFVPLGGLWEITFGVWLITRKKSQSTQWAKLC</sequence>
<organism evidence="2 3">
    <name type="scientific">Flavobacterium geliluteum</name>
    <dbReference type="NCBI Taxonomy" id="2816120"/>
    <lineage>
        <taxon>Bacteria</taxon>
        <taxon>Pseudomonadati</taxon>
        <taxon>Bacteroidota</taxon>
        <taxon>Flavobacteriia</taxon>
        <taxon>Flavobacteriales</taxon>
        <taxon>Flavobacteriaceae</taxon>
        <taxon>Flavobacterium</taxon>
    </lineage>
</organism>
<reference evidence="2 3" key="1">
    <citation type="submission" date="2021-03" db="EMBL/GenBank/DDBJ databases">
        <title>Flavobacterium Flabelliformis Sp. Nov. And Flavobacterium Geliluteum Sp. Nov., Two Novel Multidrug Resistant Psychrophilic Species Isolated From Antarctica.</title>
        <authorList>
            <person name="Kralova S."/>
            <person name="Busse H.J."/>
            <person name="Bezdicek M."/>
            <person name="Nykrynova M."/>
            <person name="Kroupova E."/>
            <person name="Krsek D."/>
            <person name="Sedlacek I."/>
        </authorList>
    </citation>
    <scope>NUCLEOTIDE SEQUENCE [LARGE SCALE GENOMIC DNA]</scope>
    <source>
        <strain evidence="2 3">P7388</strain>
    </source>
</reference>
<evidence type="ECO:0000256" key="1">
    <source>
        <dbReference type="SAM" id="Phobius"/>
    </source>
</evidence>